<organism evidence="5 6">
    <name type="scientific">Zingiber officinale</name>
    <name type="common">Ginger</name>
    <name type="synonym">Amomum zingiber</name>
    <dbReference type="NCBI Taxonomy" id="94328"/>
    <lineage>
        <taxon>Eukaryota</taxon>
        <taxon>Viridiplantae</taxon>
        <taxon>Streptophyta</taxon>
        <taxon>Embryophyta</taxon>
        <taxon>Tracheophyta</taxon>
        <taxon>Spermatophyta</taxon>
        <taxon>Magnoliopsida</taxon>
        <taxon>Liliopsida</taxon>
        <taxon>Zingiberales</taxon>
        <taxon>Zingiberaceae</taxon>
        <taxon>Zingiber</taxon>
    </lineage>
</organism>
<gene>
    <name evidence="5" type="ORF">ZIOFF_016610</name>
</gene>
<comment type="subunit">
    <text evidence="3">Binds to multiple calmodulin (CaM) in the presence of Ca(2+) and CaM-like proteins.</text>
</comment>
<evidence type="ECO:0000313" key="6">
    <source>
        <dbReference type="Proteomes" id="UP000734854"/>
    </source>
</evidence>
<accession>A0A8J5LHJ7</accession>
<evidence type="ECO:0000256" key="2">
    <source>
        <dbReference type="ARBA" id="ARBA00024341"/>
    </source>
</evidence>
<dbReference type="Pfam" id="PF00612">
    <property type="entry name" value="IQ"/>
    <property type="match status" value="2"/>
</dbReference>
<dbReference type="PROSITE" id="PS50096">
    <property type="entry name" value="IQ"/>
    <property type="match status" value="2"/>
</dbReference>
<comment type="caution">
    <text evidence="5">The sequence shown here is derived from an EMBL/GenBank/DDBJ whole genome shotgun (WGS) entry which is preliminary data.</text>
</comment>
<proteinExistence type="inferred from homology"/>
<dbReference type="InterPro" id="IPR000048">
    <property type="entry name" value="IQ_motif_EF-hand-BS"/>
</dbReference>
<protein>
    <recommendedName>
        <fullName evidence="4">DUF4005 domain-containing protein</fullName>
    </recommendedName>
</protein>
<name>A0A8J5LHJ7_ZINOF</name>
<evidence type="ECO:0000313" key="5">
    <source>
        <dbReference type="EMBL" id="KAG6526618.1"/>
    </source>
</evidence>
<dbReference type="AlphaFoldDB" id="A0A8J5LHJ7"/>
<comment type="similarity">
    <text evidence="2">Belongs to the IQD family.</text>
</comment>
<feature type="domain" description="DUF4005" evidence="4">
    <location>
        <begin position="399"/>
        <end position="443"/>
    </location>
</feature>
<dbReference type="GO" id="GO:0005516">
    <property type="term" value="F:calmodulin binding"/>
    <property type="evidence" value="ECO:0007669"/>
    <property type="project" value="UniProtKB-KW"/>
</dbReference>
<dbReference type="EMBL" id="JACMSC010000004">
    <property type="protein sequence ID" value="KAG6526618.1"/>
    <property type="molecule type" value="Genomic_DNA"/>
</dbReference>
<dbReference type="Pfam" id="PF13178">
    <property type="entry name" value="DUF4005"/>
    <property type="match status" value="1"/>
</dbReference>
<dbReference type="InterPro" id="IPR025064">
    <property type="entry name" value="DUF4005"/>
</dbReference>
<dbReference type="Proteomes" id="UP000734854">
    <property type="component" value="Unassembled WGS sequence"/>
</dbReference>
<keyword evidence="6" id="KW-1185">Reference proteome</keyword>
<evidence type="ECO:0000259" key="4">
    <source>
        <dbReference type="Pfam" id="PF13178"/>
    </source>
</evidence>
<reference evidence="5 6" key="1">
    <citation type="submission" date="2020-08" db="EMBL/GenBank/DDBJ databases">
        <title>Plant Genome Project.</title>
        <authorList>
            <person name="Zhang R.-G."/>
        </authorList>
    </citation>
    <scope>NUCLEOTIDE SEQUENCE [LARGE SCALE GENOMIC DNA]</scope>
    <source>
        <tissue evidence="5">Rhizome</tissue>
    </source>
</reference>
<evidence type="ECO:0000256" key="1">
    <source>
        <dbReference type="ARBA" id="ARBA00022860"/>
    </source>
</evidence>
<evidence type="ECO:0000256" key="3">
    <source>
        <dbReference type="ARBA" id="ARBA00024378"/>
    </source>
</evidence>
<dbReference type="PANTHER" id="PTHR32295">
    <property type="entry name" value="IQ-DOMAIN 5-RELATED"/>
    <property type="match status" value="1"/>
</dbReference>
<dbReference type="PANTHER" id="PTHR32295:SF10">
    <property type="entry name" value="PROTEIN IQ-DOMAIN 25"/>
    <property type="match status" value="1"/>
</dbReference>
<dbReference type="Gene3D" id="1.20.5.190">
    <property type="match status" value="1"/>
</dbReference>
<sequence>MAEAAMAVGGPPSPFPATALPPSLRYVMIATAASVGISLSLHFQPFYMPRPPPPSNTTPFLFLEIKAASCFLSGRGVKDGGYRREEGAAYRWQRQRRELILLEFSALSSRKTLTLPVVCGEGWQARDDDHSFERERESSSSIAMGRATRWLRSVLWGKKEAKAGGKDNASINGYEAKERKRWSFAIADAKLRREESTGRQSPLSATDVAWLSSLYDESEEEGKHAIAVAVATAAAASAAVSSAQAAVWRLQRLDRQPRTLLQGSYAWWAAVKIQTAFRGHLAKKARRALKALVKLQALVRGYLVRKQAAVALRRLQALVRVQSHAWPPQQRSPRLPQQFCHRRSYDRISTRRKQMGTEPRSGLDRSPKIVEMDTHQLKSKSFRRATSDCNAWEQQQQHPDRSPFTQNCHGHWPETPSRLSHMAKTTSFAAKVRTQSAPKQSSKALRDYYLDSMW</sequence>
<keyword evidence="1" id="KW-0112">Calmodulin-binding</keyword>